<evidence type="ECO:0000313" key="2">
    <source>
        <dbReference type="Proteomes" id="UP000067689"/>
    </source>
</evidence>
<dbReference type="KEGG" id="aer:AERYTH_04605"/>
<organism evidence="1 2">
    <name type="scientific">Aeromicrobium erythreum</name>
    <dbReference type="NCBI Taxonomy" id="2041"/>
    <lineage>
        <taxon>Bacteria</taxon>
        <taxon>Bacillati</taxon>
        <taxon>Actinomycetota</taxon>
        <taxon>Actinomycetes</taxon>
        <taxon>Propionibacteriales</taxon>
        <taxon>Nocardioidaceae</taxon>
        <taxon>Aeromicrobium</taxon>
    </lineage>
</organism>
<sequence length="107" mass="11870">MILGELLGALVLQDGERVGVVVDARLLVPDDRSAPEVVGLVIGPRRGTAFLGYERRSARRPALLAHLFAWRQRGSYLVDVADLSWQPDDRQVVLTSGCTRWSSRLDD</sequence>
<protein>
    <recommendedName>
        <fullName evidence="3">PRC-barrel domain-containing protein</fullName>
    </recommendedName>
</protein>
<dbReference type="OrthoDB" id="9804685at2"/>
<accession>A0A0U4C771</accession>
<dbReference type="RefSeq" id="WP_067855252.1">
    <property type="nucleotide sequence ID" value="NZ_CP011502.1"/>
</dbReference>
<evidence type="ECO:0008006" key="3">
    <source>
        <dbReference type="Google" id="ProtNLM"/>
    </source>
</evidence>
<proteinExistence type="predicted"/>
<dbReference type="AlphaFoldDB" id="A0A0U4C771"/>
<keyword evidence="2" id="KW-1185">Reference proteome</keyword>
<dbReference type="STRING" id="2041.AERYTH_04605"/>
<gene>
    <name evidence="1" type="ORF">AERYTH_04605</name>
</gene>
<reference evidence="1 2" key="1">
    <citation type="journal article" date="1991" name="Int. J. Syst. Bacteriol.">
        <title>Description of the erythromycin-producing bacterium Arthrobacter sp. strain NRRL B-3381 as Aeromicrobium erythreum gen. nov., sp. nov.</title>
        <authorList>
            <person name="Miller E.S."/>
            <person name="Woese C.R."/>
            <person name="Brenner S."/>
        </authorList>
    </citation>
    <scope>NUCLEOTIDE SEQUENCE [LARGE SCALE GENOMIC DNA]</scope>
    <source>
        <strain evidence="1 2">AR18</strain>
    </source>
</reference>
<dbReference type="Proteomes" id="UP000067689">
    <property type="component" value="Chromosome"/>
</dbReference>
<dbReference type="PATRIC" id="fig|2041.4.peg.957"/>
<dbReference type="EMBL" id="CP011502">
    <property type="protein sequence ID" value="ALX04027.1"/>
    <property type="molecule type" value="Genomic_DNA"/>
</dbReference>
<evidence type="ECO:0000313" key="1">
    <source>
        <dbReference type="EMBL" id="ALX04027.1"/>
    </source>
</evidence>
<name>A0A0U4C771_9ACTN</name>